<evidence type="ECO:0000313" key="2">
    <source>
        <dbReference type="Proteomes" id="UP000000641"/>
    </source>
</evidence>
<evidence type="ECO:0000313" key="1">
    <source>
        <dbReference type="EMBL" id="ABL79130.1"/>
    </source>
</evidence>
<sequence length="90" mass="10460">MREPLFEVTSKLGVRVRVSRGYWEYIVSIKHPSLKGLEGVVREALANLLEVRRSPRDPRVYLYYGTYMDKLICVVVKHLNSEGFIITAYN</sequence>
<accession>A1S100</accession>
<protein>
    <submittedName>
        <fullName evidence="1">Uncharacterized protein</fullName>
    </submittedName>
</protein>
<dbReference type="EnsemblBacteria" id="ABL79130">
    <property type="protein sequence ID" value="ABL79130"/>
    <property type="gene ID" value="Tpen_1735"/>
</dbReference>
<name>A1S100_THEPD</name>
<dbReference type="EMBL" id="CP000505">
    <property type="protein sequence ID" value="ABL79130.1"/>
    <property type="molecule type" value="Genomic_DNA"/>
</dbReference>
<dbReference type="AlphaFoldDB" id="A1S100"/>
<proteinExistence type="predicted"/>
<dbReference type="HOGENOM" id="CLU_179865_0_0_2"/>
<gene>
    <name evidence="1" type="ordered locus">Tpen_1735</name>
</gene>
<organism evidence="1 2">
    <name type="scientific">Thermofilum pendens (strain DSM 2475 / Hrk 5)</name>
    <dbReference type="NCBI Taxonomy" id="368408"/>
    <lineage>
        <taxon>Archaea</taxon>
        <taxon>Thermoproteota</taxon>
        <taxon>Thermoprotei</taxon>
        <taxon>Thermofilales</taxon>
        <taxon>Thermofilaceae</taxon>
        <taxon>Thermofilum</taxon>
    </lineage>
</organism>
<dbReference type="Proteomes" id="UP000000641">
    <property type="component" value="Chromosome"/>
</dbReference>
<dbReference type="OrthoDB" id="372155at2157"/>
<keyword evidence="2" id="KW-1185">Reference proteome</keyword>
<dbReference type="KEGG" id="tpe:Tpen_1735"/>
<reference evidence="2" key="1">
    <citation type="journal article" date="2008" name="J. Bacteriol.">
        <title>Genome sequence of Thermofilum pendens reveals an exceptional loss of biosynthetic pathways without genome reduction.</title>
        <authorList>
            <person name="Anderson I."/>
            <person name="Rodriguez J."/>
            <person name="Susanti D."/>
            <person name="Porat I."/>
            <person name="Reich C."/>
            <person name="Ulrich L.E."/>
            <person name="Elkins J.G."/>
            <person name="Mavromatis K."/>
            <person name="Lykidis A."/>
            <person name="Kim E."/>
            <person name="Thompson L.S."/>
            <person name="Nolan M."/>
            <person name="Land M."/>
            <person name="Copeland A."/>
            <person name="Lapidus A."/>
            <person name="Lucas S."/>
            <person name="Detter C."/>
            <person name="Zhulin I.B."/>
            <person name="Olsen G.J."/>
            <person name="Whitman W."/>
            <person name="Mukhopadhyay B."/>
            <person name="Bristow J."/>
            <person name="Kyrpides N."/>
        </authorList>
    </citation>
    <scope>NUCLEOTIDE SEQUENCE [LARGE SCALE GENOMIC DNA]</scope>
    <source>
        <strain evidence="2">DSM 2475 / Hrk 5</strain>
    </source>
</reference>
<dbReference type="RefSeq" id="WP_011753395.1">
    <property type="nucleotide sequence ID" value="NC_008698.1"/>
</dbReference>
<dbReference type="GeneID" id="4601760"/>
<dbReference type="STRING" id="368408.Tpen_1735"/>